<name>A0A4R6J5I4_9ACTN</name>
<proteinExistence type="predicted"/>
<organism evidence="2 3">
    <name type="scientific">Kribbella caucasensis</name>
    <dbReference type="NCBI Taxonomy" id="2512215"/>
    <lineage>
        <taxon>Bacteria</taxon>
        <taxon>Bacillati</taxon>
        <taxon>Actinomycetota</taxon>
        <taxon>Actinomycetes</taxon>
        <taxon>Propionibacteriales</taxon>
        <taxon>Kribbellaceae</taxon>
        <taxon>Kribbella</taxon>
    </lineage>
</organism>
<accession>A0A4R6J5I4</accession>
<dbReference type="EMBL" id="SNWQ01000035">
    <property type="protein sequence ID" value="TDO30683.1"/>
    <property type="molecule type" value="Genomic_DNA"/>
</dbReference>
<dbReference type="Proteomes" id="UP000295388">
    <property type="component" value="Unassembled WGS sequence"/>
</dbReference>
<evidence type="ECO:0000256" key="1">
    <source>
        <dbReference type="SAM" id="Phobius"/>
    </source>
</evidence>
<dbReference type="RefSeq" id="WP_166665754.1">
    <property type="nucleotide sequence ID" value="NZ_SNWQ01000035.1"/>
</dbReference>
<sequence length="55" mass="5906">MFAKLLHRVMAAIVLLLITATGARLAAELMEPLLAPLLVLGVLGSIAALLFRRPR</sequence>
<keyword evidence="1" id="KW-1133">Transmembrane helix</keyword>
<protein>
    <submittedName>
        <fullName evidence="2">Uncharacterized protein</fullName>
    </submittedName>
</protein>
<dbReference type="AlphaFoldDB" id="A0A4R6J5I4"/>
<evidence type="ECO:0000313" key="3">
    <source>
        <dbReference type="Proteomes" id="UP000295388"/>
    </source>
</evidence>
<keyword evidence="3" id="KW-1185">Reference proteome</keyword>
<reference evidence="2 3" key="1">
    <citation type="submission" date="2019-03" db="EMBL/GenBank/DDBJ databases">
        <title>Genomic Encyclopedia of Type Strains, Phase III (KMG-III): the genomes of soil and plant-associated and newly described type strains.</title>
        <authorList>
            <person name="Whitman W."/>
        </authorList>
    </citation>
    <scope>NUCLEOTIDE SEQUENCE [LARGE SCALE GENOMIC DNA]</scope>
    <source>
        <strain evidence="2 3">VKM Ac-2527</strain>
    </source>
</reference>
<keyword evidence="1" id="KW-0812">Transmembrane</keyword>
<evidence type="ECO:0000313" key="2">
    <source>
        <dbReference type="EMBL" id="TDO30683.1"/>
    </source>
</evidence>
<feature type="transmembrane region" description="Helical" evidence="1">
    <location>
        <begin position="32"/>
        <end position="51"/>
    </location>
</feature>
<gene>
    <name evidence="2" type="ORF">EV643_1355</name>
</gene>
<comment type="caution">
    <text evidence="2">The sequence shown here is derived from an EMBL/GenBank/DDBJ whole genome shotgun (WGS) entry which is preliminary data.</text>
</comment>
<keyword evidence="1" id="KW-0472">Membrane</keyword>